<dbReference type="SUPFAM" id="SSF53955">
    <property type="entry name" value="Lysozyme-like"/>
    <property type="match status" value="1"/>
</dbReference>
<protein>
    <recommendedName>
        <fullName evidence="1">Lysozyme g</fullName>
        <ecNumber evidence="1">3.2.1.17</ecNumber>
    </recommendedName>
</protein>
<dbReference type="RefSeq" id="XP_009050888.1">
    <property type="nucleotide sequence ID" value="XM_009052640.1"/>
</dbReference>
<dbReference type="GO" id="GO:0009253">
    <property type="term" value="P:peptidoglycan catabolic process"/>
    <property type="evidence" value="ECO:0007669"/>
    <property type="project" value="InterPro"/>
</dbReference>
<dbReference type="EMBL" id="KB201262">
    <property type="protein sequence ID" value="ESO98179.1"/>
    <property type="molecule type" value="Genomic_DNA"/>
</dbReference>
<evidence type="ECO:0000256" key="2">
    <source>
        <dbReference type="PIRSR" id="PIRSR001065-1"/>
    </source>
</evidence>
<dbReference type="HOGENOM" id="CLU_089081_1_0_1"/>
<dbReference type="AlphaFoldDB" id="V4C8V0"/>
<keyword evidence="1" id="KW-0326">Glycosidase</keyword>
<keyword evidence="1" id="KW-0378">Hydrolase</keyword>
<proteinExistence type="inferred from homology"/>
<dbReference type="CDD" id="cd01021">
    <property type="entry name" value="GEWL"/>
    <property type="match status" value="1"/>
</dbReference>
<dbReference type="PANTHER" id="PTHR31698">
    <property type="entry name" value="LYSOZYME G FAMILY MEMBER"/>
    <property type="match status" value="1"/>
</dbReference>
<dbReference type="OrthoDB" id="10021790at2759"/>
<dbReference type="InterPro" id="IPR002152">
    <property type="entry name" value="Glyco_hydro_23"/>
</dbReference>
<reference evidence="3 4" key="1">
    <citation type="journal article" date="2013" name="Nature">
        <title>Insights into bilaterian evolution from three spiralian genomes.</title>
        <authorList>
            <person name="Simakov O."/>
            <person name="Marletaz F."/>
            <person name="Cho S.J."/>
            <person name="Edsinger-Gonzales E."/>
            <person name="Havlak P."/>
            <person name="Hellsten U."/>
            <person name="Kuo D.H."/>
            <person name="Larsson T."/>
            <person name="Lv J."/>
            <person name="Arendt D."/>
            <person name="Savage R."/>
            <person name="Osoegawa K."/>
            <person name="de Jong P."/>
            <person name="Grimwood J."/>
            <person name="Chapman J.A."/>
            <person name="Shapiro H."/>
            <person name="Aerts A."/>
            <person name="Otillar R.P."/>
            <person name="Terry A.Y."/>
            <person name="Boore J.L."/>
            <person name="Grigoriev I.V."/>
            <person name="Lindberg D.R."/>
            <person name="Seaver E.C."/>
            <person name="Weisblat D.A."/>
            <person name="Putnam N.H."/>
            <person name="Rokhsar D.S."/>
        </authorList>
    </citation>
    <scope>NUCLEOTIDE SEQUENCE [LARGE SCALE GENOMIC DNA]</scope>
</reference>
<organism evidence="3 4">
    <name type="scientific">Lottia gigantea</name>
    <name type="common">Giant owl limpet</name>
    <dbReference type="NCBI Taxonomy" id="225164"/>
    <lineage>
        <taxon>Eukaryota</taxon>
        <taxon>Metazoa</taxon>
        <taxon>Spiralia</taxon>
        <taxon>Lophotrochozoa</taxon>
        <taxon>Mollusca</taxon>
        <taxon>Gastropoda</taxon>
        <taxon>Patellogastropoda</taxon>
        <taxon>Lottioidea</taxon>
        <taxon>Lottiidae</taxon>
        <taxon>Lottia</taxon>
    </lineage>
</organism>
<keyword evidence="4" id="KW-1185">Reference proteome</keyword>
<dbReference type="PIRSF" id="PIRSF001065">
    <property type="entry name" value="Lysozyme_g"/>
    <property type="match status" value="1"/>
</dbReference>
<evidence type="ECO:0000256" key="1">
    <source>
        <dbReference type="PIRNR" id="PIRNR001065"/>
    </source>
</evidence>
<comment type="similarity">
    <text evidence="1">Belongs to the glycosyl hydrolase 23 family.</text>
</comment>
<dbReference type="CTD" id="20231107"/>
<dbReference type="KEGG" id="lgi:LOTGIDRAFT_114561"/>
<dbReference type="GO" id="GO:0003796">
    <property type="term" value="F:lysozyme activity"/>
    <property type="evidence" value="ECO:0007669"/>
    <property type="project" value="UniProtKB-UniRule"/>
</dbReference>
<comment type="catalytic activity">
    <reaction evidence="1">
        <text>Hydrolysis of (1-&gt;4)-beta-linkages between N-acetylmuramic acid and N-acetyl-D-glucosamine residues in a peptidoglycan and between N-acetyl-D-glucosamine residues in chitodextrins.</text>
        <dbReference type="EC" id="3.2.1.17"/>
    </reaction>
</comment>
<name>V4C8V0_LOTGI</name>
<gene>
    <name evidence="3" type="ORF">LOTGIDRAFT_114561</name>
</gene>
<evidence type="ECO:0000313" key="4">
    <source>
        <dbReference type="Proteomes" id="UP000030746"/>
    </source>
</evidence>
<dbReference type="PANTHER" id="PTHR31698:SF8">
    <property type="entry name" value="LYSOZYME G-RELATED"/>
    <property type="match status" value="1"/>
</dbReference>
<dbReference type="OMA" id="CQGRTDC"/>
<evidence type="ECO:0000313" key="3">
    <source>
        <dbReference type="EMBL" id="ESO98179.1"/>
    </source>
</evidence>
<dbReference type="PRINTS" id="PR00749">
    <property type="entry name" value="LYSOZYMEG"/>
</dbReference>
<sequence>MCHGDFMKLMPKGADQRTARQDNLAYAGVRASNKLVDNDLAELNKRKDCYVQAGKNHCIHPAVIAAIASRETRGGKLLYSTNGYGDGGRAYGIMQVYICKKYPWDSCEHINQLTDIILLNYVNQMKTKHPSWPAHYQLKGGVSAYNAGVGNVQTIAGMDAGTTNDDYSNDVIARAQRLVNAHGW</sequence>
<dbReference type="InterPro" id="IPR023346">
    <property type="entry name" value="Lysozyme-like_dom_sf"/>
</dbReference>
<dbReference type="EC" id="3.2.1.17" evidence="1"/>
<dbReference type="Gene3D" id="1.10.530.10">
    <property type="match status" value="1"/>
</dbReference>
<dbReference type="Proteomes" id="UP000030746">
    <property type="component" value="Unassembled WGS sequence"/>
</dbReference>
<feature type="active site" evidence="2">
    <location>
        <position position="71"/>
    </location>
</feature>
<feature type="active site" evidence="2">
    <location>
        <position position="86"/>
    </location>
</feature>
<dbReference type="GeneID" id="20231107"/>
<accession>V4C8V0</accession>